<dbReference type="Gene3D" id="2.30.130.30">
    <property type="entry name" value="Hypothetical protein"/>
    <property type="match status" value="1"/>
</dbReference>
<evidence type="ECO:0000313" key="2">
    <source>
        <dbReference type="EMBL" id="MBB4286204.1"/>
    </source>
</evidence>
<dbReference type="EMBL" id="JACIGI010000014">
    <property type="protein sequence ID" value="MBB4286204.1"/>
    <property type="molecule type" value="Genomic_DNA"/>
</dbReference>
<feature type="region of interest" description="Disordered" evidence="1">
    <location>
        <begin position="148"/>
        <end position="171"/>
    </location>
</feature>
<protein>
    <recommendedName>
        <fullName evidence="4">ASCH domain-containing protein</fullName>
    </recommendedName>
</protein>
<dbReference type="InterPro" id="IPR015947">
    <property type="entry name" value="PUA-like_sf"/>
</dbReference>
<dbReference type="AlphaFoldDB" id="A0A7W6RZP4"/>
<evidence type="ECO:0000256" key="1">
    <source>
        <dbReference type="SAM" id="MobiDB-lite"/>
    </source>
</evidence>
<sequence>MTDDLPEIAPSVRQPWAWAIIHGGKDVENRSAAAVRHGMRPGRIAIHAAKGLTRAEYEDARDVMVRIGVACPHPSDLIRGAVIGSVTVTAVVNASDSPWFFGPRGLVLADPKDCDPIPARGALGFFRWFGGGEPLLAAPLMRHWPNGPHPGARAVSPPTAPTPDLFREAPG</sequence>
<organism evidence="2 3">
    <name type="scientific">Roseospira goensis</name>
    <dbReference type="NCBI Taxonomy" id="391922"/>
    <lineage>
        <taxon>Bacteria</taxon>
        <taxon>Pseudomonadati</taxon>
        <taxon>Pseudomonadota</taxon>
        <taxon>Alphaproteobacteria</taxon>
        <taxon>Rhodospirillales</taxon>
        <taxon>Rhodospirillaceae</taxon>
        <taxon>Roseospira</taxon>
    </lineage>
</organism>
<dbReference type="Proteomes" id="UP000555728">
    <property type="component" value="Unassembled WGS sequence"/>
</dbReference>
<evidence type="ECO:0008006" key="4">
    <source>
        <dbReference type="Google" id="ProtNLM"/>
    </source>
</evidence>
<keyword evidence="3" id="KW-1185">Reference proteome</keyword>
<proteinExistence type="predicted"/>
<name>A0A7W6RZP4_9PROT</name>
<accession>A0A7W6RZP4</accession>
<evidence type="ECO:0000313" key="3">
    <source>
        <dbReference type="Proteomes" id="UP000555728"/>
    </source>
</evidence>
<gene>
    <name evidence="2" type="ORF">GGD88_001931</name>
</gene>
<dbReference type="SUPFAM" id="SSF88697">
    <property type="entry name" value="PUA domain-like"/>
    <property type="match status" value="1"/>
</dbReference>
<dbReference type="RefSeq" id="WP_184434751.1">
    <property type="nucleotide sequence ID" value="NZ_JACIGI010000014.1"/>
</dbReference>
<comment type="caution">
    <text evidence="2">The sequence shown here is derived from an EMBL/GenBank/DDBJ whole genome shotgun (WGS) entry which is preliminary data.</text>
</comment>
<reference evidence="2 3" key="1">
    <citation type="submission" date="2020-08" db="EMBL/GenBank/DDBJ databases">
        <title>Genome sequencing of Purple Non-Sulfur Bacteria from various extreme environments.</title>
        <authorList>
            <person name="Mayer M."/>
        </authorList>
    </citation>
    <scope>NUCLEOTIDE SEQUENCE [LARGE SCALE GENOMIC DNA]</scope>
    <source>
        <strain evidence="2 3">JA135</strain>
    </source>
</reference>